<reference evidence="2 3" key="1">
    <citation type="submission" date="2017-09" db="EMBL/GenBank/DDBJ databases">
        <authorList>
            <person name="Lee N."/>
            <person name="Cho B.-K."/>
        </authorList>
    </citation>
    <scope>NUCLEOTIDE SEQUENCE [LARGE SCALE GENOMIC DNA]</scope>
    <source>
        <strain evidence="2 3">ATCC 27465</strain>
    </source>
</reference>
<dbReference type="Gene3D" id="1.10.10.10">
    <property type="entry name" value="Winged helix-like DNA-binding domain superfamily/Winged helix DNA-binding domain"/>
    <property type="match status" value="1"/>
</dbReference>
<dbReference type="KEGG" id="sspb:CP982_40780"/>
<evidence type="ECO:0000313" key="3">
    <source>
        <dbReference type="Proteomes" id="UP000326505"/>
    </source>
</evidence>
<dbReference type="Proteomes" id="UP000326505">
    <property type="component" value="Chromosome"/>
</dbReference>
<organism evidence="2 3">
    <name type="scientific">Streptomyces spectabilis</name>
    <dbReference type="NCBI Taxonomy" id="68270"/>
    <lineage>
        <taxon>Bacteria</taxon>
        <taxon>Bacillati</taxon>
        <taxon>Actinomycetota</taxon>
        <taxon>Actinomycetes</taxon>
        <taxon>Kitasatosporales</taxon>
        <taxon>Streptomycetaceae</taxon>
        <taxon>Streptomyces</taxon>
    </lineage>
</organism>
<accession>A0A5P2XGU6</accession>
<dbReference type="InterPro" id="IPR036388">
    <property type="entry name" value="WH-like_DNA-bd_sf"/>
</dbReference>
<proteinExistence type="predicted"/>
<evidence type="ECO:0000313" key="1">
    <source>
        <dbReference type="EMBL" id="MBB5102516.1"/>
    </source>
</evidence>
<name>A0A5P2XGU6_STRST</name>
<dbReference type="AlphaFoldDB" id="A0A5P2XGU6"/>
<dbReference type="RefSeq" id="WP_150515105.1">
    <property type="nucleotide sequence ID" value="NZ_BMSQ01000010.1"/>
</dbReference>
<dbReference type="EMBL" id="CP023690">
    <property type="protein sequence ID" value="QEV64247.1"/>
    <property type="molecule type" value="Genomic_DNA"/>
</dbReference>
<dbReference type="SUPFAM" id="SSF88659">
    <property type="entry name" value="Sigma3 and sigma4 domains of RNA polymerase sigma factors"/>
    <property type="match status" value="1"/>
</dbReference>
<reference evidence="1 4" key="2">
    <citation type="submission" date="2020-08" db="EMBL/GenBank/DDBJ databases">
        <title>Genomic Encyclopedia of Type Strains, Phase III (KMG-III): the genomes of soil and plant-associated and newly described type strains.</title>
        <authorList>
            <person name="Whitman W."/>
        </authorList>
    </citation>
    <scope>NUCLEOTIDE SEQUENCE [LARGE SCALE GENOMIC DNA]</scope>
    <source>
        <strain evidence="1 4">CECT 3146</strain>
    </source>
</reference>
<gene>
    <name evidence="2" type="ORF">CP982_40780</name>
    <name evidence="1" type="ORF">FHS40_001569</name>
</gene>
<protein>
    <submittedName>
        <fullName evidence="1">AcrR family transcriptional regulator</fullName>
    </submittedName>
</protein>
<dbReference type="OrthoDB" id="3294528at2"/>
<sequence>MSFIIHRHLPDERAVFTLFRDVYLGGAPVWAVQEWVRKEAAAYYASEVRRFSSNWVEFRGRTIAKARKHRSALLSGRSGPATFYLEDLPPLLSRQLDEHLNDADLPPGWDPAEKKQTILGGLHYVSEGNLSEREKAVFHMAGVMRMPRPEIADAMGITTGGVKAHFSNAWKAMSEDHVDVDGLEWLLSGRRREPVHT</sequence>
<dbReference type="InterPro" id="IPR013324">
    <property type="entry name" value="RNA_pol_sigma_r3/r4-like"/>
</dbReference>
<keyword evidence="4" id="KW-1185">Reference proteome</keyword>
<dbReference type="EMBL" id="JACHJD010000002">
    <property type="protein sequence ID" value="MBB5102516.1"/>
    <property type="molecule type" value="Genomic_DNA"/>
</dbReference>
<evidence type="ECO:0000313" key="2">
    <source>
        <dbReference type="EMBL" id="QEV64247.1"/>
    </source>
</evidence>
<dbReference type="Proteomes" id="UP000549009">
    <property type="component" value="Unassembled WGS sequence"/>
</dbReference>
<evidence type="ECO:0000313" key="4">
    <source>
        <dbReference type="Proteomes" id="UP000549009"/>
    </source>
</evidence>